<reference evidence="2 3" key="1">
    <citation type="submission" date="2013-08" db="EMBL/GenBank/DDBJ databases">
        <authorList>
            <person name="Weinstock G."/>
            <person name="Sodergren E."/>
            <person name="Wylie T."/>
            <person name="Fulton L."/>
            <person name="Fulton R."/>
            <person name="Fronick C."/>
            <person name="O'Laughlin M."/>
            <person name="Godfrey J."/>
            <person name="Miner T."/>
            <person name="Herter B."/>
            <person name="Appelbaum E."/>
            <person name="Cordes M."/>
            <person name="Lek S."/>
            <person name="Wollam A."/>
            <person name="Pepin K.H."/>
            <person name="Palsikar V.B."/>
            <person name="Mitreva M."/>
            <person name="Wilson R.K."/>
        </authorList>
    </citation>
    <scope>NUCLEOTIDE SEQUENCE [LARGE SCALE GENOMIC DNA]</scope>
    <source>
        <strain evidence="2 3">F0530</strain>
    </source>
</reference>
<dbReference type="EMBL" id="AWSC01000037">
    <property type="protein sequence ID" value="ERH16614.1"/>
    <property type="molecule type" value="Genomic_DNA"/>
</dbReference>
<dbReference type="AlphaFoldDB" id="U1Q313"/>
<sequence>MFRIIFNFPIAVIVSIGFAFEIYLYYYFIFEVVSAKSASKFHCDWVSPATFSMIFSCVLYRCGSNESISWAECFIFINL</sequence>
<keyword evidence="1" id="KW-0472">Membrane</keyword>
<protein>
    <submittedName>
        <fullName evidence="2">Uncharacterized protein</fullName>
    </submittedName>
</protein>
<evidence type="ECO:0000313" key="2">
    <source>
        <dbReference type="EMBL" id="ERH16614.1"/>
    </source>
</evidence>
<gene>
    <name evidence="2" type="ORF">HMPREF1978_00906</name>
</gene>
<feature type="transmembrane region" description="Helical" evidence="1">
    <location>
        <begin position="6"/>
        <end position="30"/>
    </location>
</feature>
<feature type="non-terminal residue" evidence="2">
    <location>
        <position position="79"/>
    </location>
</feature>
<comment type="caution">
    <text evidence="2">The sequence shown here is derived from an EMBL/GenBank/DDBJ whole genome shotgun (WGS) entry which is preliminary data.</text>
</comment>
<evidence type="ECO:0000313" key="3">
    <source>
        <dbReference type="Proteomes" id="UP000016481"/>
    </source>
</evidence>
<dbReference type="Proteomes" id="UP000016481">
    <property type="component" value="Unassembled WGS sequence"/>
</dbReference>
<evidence type="ECO:0000256" key="1">
    <source>
        <dbReference type="SAM" id="Phobius"/>
    </source>
</evidence>
<dbReference type="HOGENOM" id="CLU_2611391_0_0_11"/>
<accession>U1Q313</accession>
<keyword evidence="1" id="KW-0812">Transmembrane</keyword>
<proteinExistence type="predicted"/>
<name>U1Q313_9ACTO</name>
<organism evidence="2 3">
    <name type="scientific">Actinomyces graevenitzii F0530</name>
    <dbReference type="NCBI Taxonomy" id="1321817"/>
    <lineage>
        <taxon>Bacteria</taxon>
        <taxon>Bacillati</taxon>
        <taxon>Actinomycetota</taxon>
        <taxon>Actinomycetes</taxon>
        <taxon>Actinomycetales</taxon>
        <taxon>Actinomycetaceae</taxon>
        <taxon>Actinomyces</taxon>
    </lineage>
</organism>
<keyword evidence="1" id="KW-1133">Transmembrane helix</keyword>